<proteinExistence type="predicted"/>
<dbReference type="EMBL" id="JACYTP010000021">
    <property type="protein sequence ID" value="MBD8515194.1"/>
    <property type="molecule type" value="Genomic_DNA"/>
</dbReference>
<organism evidence="1 2">
    <name type="scientific">Photobacterium arenosum</name>
    <dbReference type="NCBI Taxonomy" id="2774143"/>
    <lineage>
        <taxon>Bacteria</taxon>
        <taxon>Pseudomonadati</taxon>
        <taxon>Pseudomonadota</taxon>
        <taxon>Gammaproteobacteria</taxon>
        <taxon>Vibrionales</taxon>
        <taxon>Vibrionaceae</taxon>
        <taxon>Photobacterium</taxon>
    </lineage>
</organism>
<comment type="caution">
    <text evidence="1">The sequence shown here is derived from an EMBL/GenBank/DDBJ whole genome shotgun (WGS) entry which is preliminary data.</text>
</comment>
<name>A0ABR9BSD5_9GAMM</name>
<gene>
    <name evidence="1" type="ORF">IFO68_21165</name>
</gene>
<evidence type="ECO:0000313" key="2">
    <source>
        <dbReference type="Proteomes" id="UP000649768"/>
    </source>
</evidence>
<evidence type="ECO:0000313" key="1">
    <source>
        <dbReference type="EMBL" id="MBD8515194.1"/>
    </source>
</evidence>
<dbReference type="Proteomes" id="UP000649768">
    <property type="component" value="Unassembled WGS sequence"/>
</dbReference>
<protein>
    <submittedName>
        <fullName evidence="1">Uncharacterized protein</fullName>
    </submittedName>
</protein>
<dbReference type="RefSeq" id="WP_192017763.1">
    <property type="nucleotide sequence ID" value="NZ_JACYTP010000021.1"/>
</dbReference>
<keyword evidence="2" id="KW-1185">Reference proteome</keyword>
<reference evidence="1 2" key="1">
    <citation type="submission" date="2020-09" db="EMBL/GenBank/DDBJ databases">
        <title>Photobacterium sp. CAU 1568 isolated from sand of Sido Beach.</title>
        <authorList>
            <person name="Kim W."/>
        </authorList>
    </citation>
    <scope>NUCLEOTIDE SEQUENCE [LARGE SCALE GENOMIC DNA]</scope>
    <source>
        <strain evidence="1 2">CAU 1568</strain>
    </source>
</reference>
<sequence length="436" mass="49644">MTAEIAVYNKSGVALAADSAVTISQNESSKIYNGAEKLFALTKHHPVGIMVNGSGALCGVPWEMIIKEYRKHLGIKSFDRIDEYASDFFQFIEDSNLLIPSDFRENFLYQLYEEILEQAANLVESQSEYSEHIENLSTPPMELIISLFVKVFDAMISGMEKRDFLQNFSDEDFSDIMDDIPEILDLIINDYLEDYIQDGMMVTSDFKKKFEQLCCIATTKLIPTIQNAGVIFAGYGDKEFFPVIKSFNVQGFFHSKVRYSIQNSKCVSSPGESGIIPYAQEEEVASFITGTTPNIKNKFLDEIKNSISKIAGHISKELSNIGVEPDVQDQFHSDILKISVEECENIYNNVDSWVKREYTQPIVDMVQHLPKEEMANMAESLVNLSAFRRKVTNQQETVGGPIDVAIISKGDGFIWYKRKHYFQKELNLHYFNEIKQ</sequence>
<accession>A0ABR9BSD5</accession>